<accession>A0A2T0TK88</accession>
<evidence type="ECO:0000256" key="2">
    <source>
        <dbReference type="ARBA" id="ARBA00023034"/>
    </source>
</evidence>
<sequence length="217" mass="22364">MPTLAEDLLLLLLDDDSGKLITDGTSTDHALAGAVLVDLVAAGRVAEDGGKLHVMDTASLDEPVLEAGLARLAEKAPAKPQRAVEALTKHVREAVLEALTGRGLIKQEKDKVLGLFPRKTWPAVDSAHEDSVRAELTAALVGGQQPSERAGTLIALLHAIGVVPKVVEGDKKALKARAKEISEGDWVGVAVKKAVQAIQAAVTAAVVVASSSGSSGS</sequence>
<dbReference type="GO" id="GO:0012505">
    <property type="term" value="C:endomembrane system"/>
    <property type="evidence" value="ECO:0007669"/>
    <property type="project" value="UniProtKB-ARBA"/>
</dbReference>
<name>A0A2T0TK88_9PSEU</name>
<dbReference type="AlphaFoldDB" id="A0A2T0TK88"/>
<evidence type="ECO:0000313" key="5">
    <source>
        <dbReference type="EMBL" id="PRY46117.1"/>
    </source>
</evidence>
<dbReference type="Gene3D" id="1.10.3630.10">
    <property type="entry name" value="yeast vps74-n-term truncation variant domain like"/>
    <property type="match status" value="1"/>
</dbReference>
<gene>
    <name evidence="5" type="ORF">CLV43_101385</name>
</gene>
<comment type="caution">
    <text evidence="5">The sequence shown here is derived from an EMBL/GenBank/DDBJ whole genome shotgun (WGS) entry which is preliminary data.</text>
</comment>
<reference evidence="5 6" key="1">
    <citation type="submission" date="2018-03" db="EMBL/GenBank/DDBJ databases">
        <title>Genomic Encyclopedia of Archaeal and Bacterial Type Strains, Phase II (KMG-II): from individual species to whole genera.</title>
        <authorList>
            <person name="Goeker M."/>
        </authorList>
    </citation>
    <scope>NUCLEOTIDE SEQUENCE [LARGE SCALE GENOMIC DNA]</scope>
    <source>
        <strain evidence="5 6">DSM 44720</strain>
    </source>
</reference>
<comment type="subcellular location">
    <subcellularLocation>
        <location evidence="1">Golgi apparatus membrane</location>
        <topology evidence="1">Peripheral membrane protein</topology>
        <orientation evidence="1">Cytoplasmic side</orientation>
    </subcellularLocation>
</comment>
<organism evidence="5 6">
    <name type="scientific">Umezawaea tangerina</name>
    <dbReference type="NCBI Taxonomy" id="84725"/>
    <lineage>
        <taxon>Bacteria</taxon>
        <taxon>Bacillati</taxon>
        <taxon>Actinomycetota</taxon>
        <taxon>Actinomycetes</taxon>
        <taxon>Pseudonocardiales</taxon>
        <taxon>Pseudonocardiaceae</taxon>
        <taxon>Umezawaea</taxon>
    </lineage>
</organism>
<dbReference type="GO" id="GO:0005737">
    <property type="term" value="C:cytoplasm"/>
    <property type="evidence" value="ECO:0007669"/>
    <property type="project" value="UniProtKB-ARBA"/>
</dbReference>
<dbReference type="Pfam" id="PF05719">
    <property type="entry name" value="GPP34"/>
    <property type="match status" value="1"/>
</dbReference>
<evidence type="ECO:0000256" key="3">
    <source>
        <dbReference type="ARBA" id="ARBA00023121"/>
    </source>
</evidence>
<proteinExistence type="predicted"/>
<dbReference type="OrthoDB" id="4962633at2"/>
<evidence type="ECO:0000256" key="1">
    <source>
        <dbReference type="ARBA" id="ARBA00004255"/>
    </source>
</evidence>
<evidence type="ECO:0000313" key="6">
    <source>
        <dbReference type="Proteomes" id="UP000239494"/>
    </source>
</evidence>
<dbReference type="InterPro" id="IPR038261">
    <property type="entry name" value="GPP34-like_sf"/>
</dbReference>
<dbReference type="EMBL" id="PVTF01000001">
    <property type="protein sequence ID" value="PRY46117.1"/>
    <property type="molecule type" value="Genomic_DNA"/>
</dbReference>
<evidence type="ECO:0000256" key="4">
    <source>
        <dbReference type="ARBA" id="ARBA00023136"/>
    </source>
</evidence>
<dbReference type="GO" id="GO:0070273">
    <property type="term" value="F:phosphatidylinositol-4-phosphate binding"/>
    <property type="evidence" value="ECO:0007669"/>
    <property type="project" value="InterPro"/>
</dbReference>
<keyword evidence="4" id="KW-0472">Membrane</keyword>
<dbReference type="InterPro" id="IPR008628">
    <property type="entry name" value="GPP34-like"/>
</dbReference>
<protein>
    <submittedName>
        <fullName evidence="5">Golgi phosphoprotein 3 GPP34</fullName>
    </submittedName>
</protein>
<dbReference type="Proteomes" id="UP000239494">
    <property type="component" value="Unassembled WGS sequence"/>
</dbReference>
<keyword evidence="6" id="KW-1185">Reference proteome</keyword>
<keyword evidence="2" id="KW-0333">Golgi apparatus</keyword>
<dbReference type="RefSeq" id="WP_106185193.1">
    <property type="nucleotide sequence ID" value="NZ_PVTF01000001.1"/>
</dbReference>
<keyword evidence="3" id="KW-0446">Lipid-binding</keyword>